<dbReference type="Pfam" id="PF07883">
    <property type="entry name" value="Cupin_2"/>
    <property type="match status" value="1"/>
</dbReference>
<dbReference type="PANTHER" id="PTHR36440:SF1">
    <property type="entry name" value="PUTATIVE (AFU_ORTHOLOGUE AFUA_8G07350)-RELATED"/>
    <property type="match status" value="1"/>
</dbReference>
<dbReference type="Gene3D" id="2.60.120.10">
    <property type="entry name" value="Jelly Rolls"/>
    <property type="match status" value="1"/>
</dbReference>
<keyword evidence="3" id="KW-1185">Reference proteome</keyword>
<dbReference type="InterPro" id="IPR013096">
    <property type="entry name" value="Cupin_2"/>
</dbReference>
<evidence type="ECO:0000313" key="2">
    <source>
        <dbReference type="EMBL" id="GAA0247847.1"/>
    </source>
</evidence>
<dbReference type="RefSeq" id="WP_344650015.1">
    <property type="nucleotide sequence ID" value="NZ_BAAAGX010000014.1"/>
</dbReference>
<organism evidence="2 3">
    <name type="scientific">Cryptosporangium japonicum</name>
    <dbReference type="NCBI Taxonomy" id="80872"/>
    <lineage>
        <taxon>Bacteria</taxon>
        <taxon>Bacillati</taxon>
        <taxon>Actinomycetota</taxon>
        <taxon>Actinomycetes</taxon>
        <taxon>Cryptosporangiales</taxon>
        <taxon>Cryptosporangiaceae</taxon>
        <taxon>Cryptosporangium</taxon>
    </lineage>
</organism>
<evidence type="ECO:0000259" key="1">
    <source>
        <dbReference type="Pfam" id="PF07883"/>
    </source>
</evidence>
<dbReference type="InterPro" id="IPR011051">
    <property type="entry name" value="RmlC_Cupin_sf"/>
</dbReference>
<dbReference type="InterPro" id="IPR053146">
    <property type="entry name" value="QDO-like"/>
</dbReference>
<proteinExistence type="predicted"/>
<gene>
    <name evidence="2" type="ORF">GCM10009539_36420</name>
</gene>
<protein>
    <recommendedName>
        <fullName evidence="1">Cupin type-2 domain-containing protein</fullName>
    </recommendedName>
</protein>
<evidence type="ECO:0000313" key="3">
    <source>
        <dbReference type="Proteomes" id="UP001500967"/>
    </source>
</evidence>
<reference evidence="2 3" key="1">
    <citation type="journal article" date="2019" name="Int. J. Syst. Evol. Microbiol.">
        <title>The Global Catalogue of Microorganisms (GCM) 10K type strain sequencing project: providing services to taxonomists for standard genome sequencing and annotation.</title>
        <authorList>
            <consortium name="The Broad Institute Genomics Platform"/>
            <consortium name="The Broad Institute Genome Sequencing Center for Infectious Disease"/>
            <person name="Wu L."/>
            <person name="Ma J."/>
        </authorList>
    </citation>
    <scope>NUCLEOTIDE SEQUENCE [LARGE SCALE GENOMIC DNA]</scope>
    <source>
        <strain evidence="2 3">JCM 10425</strain>
    </source>
</reference>
<dbReference type="PANTHER" id="PTHR36440">
    <property type="entry name" value="PUTATIVE (AFU_ORTHOLOGUE AFUA_8G07350)-RELATED"/>
    <property type="match status" value="1"/>
</dbReference>
<sequence>MSDQFWFLGGKARILIPGEATGGAISVVEFTDPEKHAPPIHVHDHEDEVWTVLDGEITVFVGDERFDLQPGEVALGPRGVPHSYLVRSPVARLAVSFAPAGLETWFSGNSSPVLAGDDVPAPFDIGSIVAAAEAYQLRVAGPPPTAP</sequence>
<feature type="domain" description="Cupin type-2" evidence="1">
    <location>
        <begin position="33"/>
        <end position="88"/>
    </location>
</feature>
<dbReference type="InterPro" id="IPR014710">
    <property type="entry name" value="RmlC-like_jellyroll"/>
</dbReference>
<comment type="caution">
    <text evidence="2">The sequence shown here is derived from an EMBL/GenBank/DDBJ whole genome shotgun (WGS) entry which is preliminary data.</text>
</comment>
<name>A0ABN0UEH8_9ACTN</name>
<dbReference type="SUPFAM" id="SSF51182">
    <property type="entry name" value="RmlC-like cupins"/>
    <property type="match status" value="1"/>
</dbReference>
<accession>A0ABN0UEH8</accession>
<dbReference type="Proteomes" id="UP001500967">
    <property type="component" value="Unassembled WGS sequence"/>
</dbReference>
<dbReference type="EMBL" id="BAAAGX010000014">
    <property type="protein sequence ID" value="GAA0247847.1"/>
    <property type="molecule type" value="Genomic_DNA"/>
</dbReference>